<feature type="transmembrane region" description="Helical" evidence="4">
    <location>
        <begin position="158"/>
        <end position="176"/>
    </location>
</feature>
<accession>A0A5S3XNP8</accession>
<evidence type="ECO:0000259" key="5">
    <source>
        <dbReference type="Pfam" id="PF07730"/>
    </source>
</evidence>
<dbReference type="Proteomes" id="UP000305730">
    <property type="component" value="Unassembled WGS sequence"/>
</dbReference>
<keyword evidence="1" id="KW-0808">Transferase</keyword>
<keyword evidence="8" id="KW-1185">Reference proteome</keyword>
<feature type="transmembrane region" description="Helical" evidence="4">
    <location>
        <begin position="38"/>
        <end position="59"/>
    </location>
</feature>
<evidence type="ECO:0000313" key="9">
    <source>
        <dbReference type="Proteomes" id="UP000307706"/>
    </source>
</evidence>
<dbReference type="SUPFAM" id="SSF55874">
    <property type="entry name" value="ATPase domain of HSP90 chaperone/DNA topoisomerase II/histidine kinase"/>
    <property type="match status" value="1"/>
</dbReference>
<evidence type="ECO:0000256" key="2">
    <source>
        <dbReference type="ARBA" id="ARBA00022777"/>
    </source>
</evidence>
<dbReference type="Gene3D" id="3.30.565.10">
    <property type="entry name" value="Histidine kinase-like ATPase, C-terminal domain"/>
    <property type="match status" value="1"/>
</dbReference>
<keyword evidence="2 7" id="KW-0418">Kinase</keyword>
<comment type="caution">
    <text evidence="7">The sequence shown here is derived from an EMBL/GenBank/DDBJ whole genome shotgun (WGS) entry which is preliminary data.</text>
</comment>
<dbReference type="CDD" id="cd16917">
    <property type="entry name" value="HATPase_UhpB-NarQ-NarX-like"/>
    <property type="match status" value="1"/>
</dbReference>
<evidence type="ECO:0000256" key="1">
    <source>
        <dbReference type="ARBA" id="ARBA00022679"/>
    </source>
</evidence>
<feature type="transmembrane region" description="Helical" evidence="4">
    <location>
        <begin position="95"/>
        <end position="120"/>
    </location>
</feature>
<keyword evidence="4" id="KW-1133">Transmembrane helix</keyword>
<keyword evidence="4" id="KW-0812">Transmembrane</keyword>
<name>A0A5S3XNP8_9GAMM</name>
<protein>
    <submittedName>
        <fullName evidence="7">Sensor histidine kinase</fullName>
    </submittedName>
</protein>
<keyword evidence="4" id="KW-0472">Membrane</keyword>
<dbReference type="Pfam" id="PF07730">
    <property type="entry name" value="HisKA_3"/>
    <property type="match status" value="1"/>
</dbReference>
<dbReference type="InterPro" id="IPR036890">
    <property type="entry name" value="HATPase_C_sf"/>
</dbReference>
<organism evidence="7 9">
    <name type="scientific">Pseudoalteromonas citrea</name>
    <dbReference type="NCBI Taxonomy" id="43655"/>
    <lineage>
        <taxon>Bacteria</taxon>
        <taxon>Pseudomonadati</taxon>
        <taxon>Pseudomonadota</taxon>
        <taxon>Gammaproteobacteria</taxon>
        <taxon>Alteromonadales</taxon>
        <taxon>Pseudoalteromonadaceae</taxon>
        <taxon>Pseudoalteromonas</taxon>
    </lineage>
</organism>
<dbReference type="GO" id="GO:0000155">
    <property type="term" value="F:phosphorelay sensor kinase activity"/>
    <property type="evidence" value="ECO:0007669"/>
    <property type="project" value="InterPro"/>
</dbReference>
<sequence length="387" mass="43381">MFVAIFAIFACLYLKVNFTHMAAHSVIKHLALAEQHKILRSIGPLIFSLFYFFPMFSLWDVLSLHDLGLQVAIYSCFIALYCVAVFKSGDDVTLTIILMLIVTSAGSLVTPGTSTLFGYIAPLCGFNYRRPYSFFMLGIMLFIMYLCSQYLITSNPLYFWAPAFLISIGLFSFGVFERQERLHKIAHHTSQEKLEQLAAIAERERIARDLHDTLGHSLSSIALKAELASKLHDAGLQQKAVSESQQVAELARDLLSEVREAVSGLKQVGLYAQINLLEQRLIDAQFNVEQQLDAVDLKAEHESTLCFIAKELVTNILRHSDGKHVSIEIGQIDTVYMRIFDDGHVDQFKYGNGLTGLIERAEALGATVIIDTSTGFSVTVKLREEWV</sequence>
<gene>
    <name evidence="7" type="ORF">CWB96_15260</name>
    <name evidence="6" type="ORF">CWB97_14440</name>
</gene>
<feature type="domain" description="Signal transduction histidine kinase subgroup 3 dimerisation and phosphoacceptor" evidence="5">
    <location>
        <begin position="202"/>
        <end position="268"/>
    </location>
</feature>
<dbReference type="OrthoDB" id="9797605at2"/>
<dbReference type="AlphaFoldDB" id="A0A5S3XNP8"/>
<dbReference type="Proteomes" id="UP000307706">
    <property type="component" value="Unassembled WGS sequence"/>
</dbReference>
<evidence type="ECO:0000313" key="6">
    <source>
        <dbReference type="EMBL" id="TMP41512.1"/>
    </source>
</evidence>
<proteinExistence type="predicted"/>
<dbReference type="PANTHER" id="PTHR24421:SF63">
    <property type="entry name" value="SENSOR HISTIDINE KINASE DESK"/>
    <property type="match status" value="1"/>
</dbReference>
<dbReference type="GO" id="GO:0046983">
    <property type="term" value="F:protein dimerization activity"/>
    <property type="evidence" value="ECO:0007669"/>
    <property type="project" value="InterPro"/>
</dbReference>
<keyword evidence="3" id="KW-0902">Two-component regulatory system</keyword>
<reference evidence="8 9" key="2">
    <citation type="submission" date="2019-06" db="EMBL/GenBank/DDBJ databases">
        <title>Co-occurence of chitin degradation, pigmentation and bioactivity in marine Pseudoalteromonas.</title>
        <authorList>
            <person name="Sonnenschein E.C."/>
            <person name="Bech P.K."/>
        </authorList>
    </citation>
    <scope>NUCLEOTIDE SEQUENCE [LARGE SCALE GENOMIC DNA]</scope>
    <source>
        <strain evidence="9">S2231</strain>
        <strain evidence="6 8">S2233</strain>
    </source>
</reference>
<dbReference type="InterPro" id="IPR011712">
    <property type="entry name" value="Sig_transdc_His_kin_sub3_dim/P"/>
</dbReference>
<evidence type="ECO:0000313" key="7">
    <source>
        <dbReference type="EMBL" id="TMP56435.1"/>
    </source>
</evidence>
<dbReference type="EMBL" id="PNCL01000084">
    <property type="protein sequence ID" value="TMP56435.1"/>
    <property type="molecule type" value="Genomic_DNA"/>
</dbReference>
<feature type="transmembrane region" description="Helical" evidence="4">
    <location>
        <begin position="132"/>
        <end position="152"/>
    </location>
</feature>
<feature type="transmembrane region" description="Helical" evidence="4">
    <location>
        <begin position="71"/>
        <end position="89"/>
    </location>
</feature>
<evidence type="ECO:0000256" key="4">
    <source>
        <dbReference type="SAM" id="Phobius"/>
    </source>
</evidence>
<dbReference type="PANTHER" id="PTHR24421">
    <property type="entry name" value="NITRATE/NITRITE SENSOR PROTEIN NARX-RELATED"/>
    <property type="match status" value="1"/>
</dbReference>
<dbReference type="GO" id="GO:0016020">
    <property type="term" value="C:membrane"/>
    <property type="evidence" value="ECO:0007669"/>
    <property type="project" value="InterPro"/>
</dbReference>
<dbReference type="Gene3D" id="1.20.5.1930">
    <property type="match status" value="1"/>
</dbReference>
<evidence type="ECO:0000256" key="3">
    <source>
        <dbReference type="ARBA" id="ARBA00023012"/>
    </source>
</evidence>
<reference evidence="7" key="3">
    <citation type="submission" date="2019-09" db="EMBL/GenBank/DDBJ databases">
        <title>Co-occurence of chitin degradation, pigmentation and bioactivity in marine Pseudoalteromonas.</title>
        <authorList>
            <person name="Sonnenschein E.C."/>
            <person name="Bech P.K."/>
        </authorList>
    </citation>
    <scope>NUCLEOTIDE SEQUENCE</scope>
    <source>
        <strain evidence="7">S2231</strain>
    </source>
</reference>
<dbReference type="EMBL" id="PNCK01000051">
    <property type="protein sequence ID" value="TMP41512.1"/>
    <property type="molecule type" value="Genomic_DNA"/>
</dbReference>
<dbReference type="InterPro" id="IPR050482">
    <property type="entry name" value="Sensor_HK_TwoCompSys"/>
</dbReference>
<reference evidence="8 9" key="1">
    <citation type="submission" date="2017-12" db="EMBL/GenBank/DDBJ databases">
        <authorList>
            <person name="Paulsen S."/>
            <person name="Gram L.K."/>
        </authorList>
    </citation>
    <scope>NUCLEOTIDE SEQUENCE [LARGE SCALE GENOMIC DNA]</scope>
    <source>
        <strain evidence="7 9">S2231</strain>
        <strain evidence="6 8">S2233</strain>
    </source>
</reference>
<evidence type="ECO:0000313" key="8">
    <source>
        <dbReference type="Proteomes" id="UP000305730"/>
    </source>
</evidence>